<keyword evidence="6 11" id="KW-0145">Chemotaxis</keyword>
<evidence type="ECO:0000259" key="13">
    <source>
        <dbReference type="Pfam" id="PF14841"/>
    </source>
</evidence>
<gene>
    <name evidence="15" type="primary">fliG</name>
    <name evidence="15" type="ORF">GCM10009093_16430</name>
</gene>
<dbReference type="InterPro" id="IPR023087">
    <property type="entry name" value="Flg_Motor_Flig_C"/>
</dbReference>
<dbReference type="GO" id="GO:0016746">
    <property type="term" value="F:acyltransferase activity"/>
    <property type="evidence" value="ECO:0007669"/>
    <property type="project" value="UniProtKB-KW"/>
</dbReference>
<evidence type="ECO:0000256" key="11">
    <source>
        <dbReference type="PIRNR" id="PIRNR003161"/>
    </source>
</evidence>
<dbReference type="PANTHER" id="PTHR30534:SF0">
    <property type="entry name" value="FLAGELLAR MOTOR SWITCH PROTEIN FLIG"/>
    <property type="match status" value="1"/>
</dbReference>
<evidence type="ECO:0000259" key="14">
    <source>
        <dbReference type="Pfam" id="PF14842"/>
    </source>
</evidence>
<dbReference type="NCBIfam" id="TIGR00207">
    <property type="entry name" value="fliG"/>
    <property type="match status" value="1"/>
</dbReference>
<evidence type="ECO:0000256" key="8">
    <source>
        <dbReference type="ARBA" id="ARBA00023136"/>
    </source>
</evidence>
<keyword evidence="15" id="KW-0282">Flagellum</keyword>
<evidence type="ECO:0000259" key="12">
    <source>
        <dbReference type="Pfam" id="PF01706"/>
    </source>
</evidence>
<keyword evidence="8 11" id="KW-0472">Membrane</keyword>
<keyword evidence="15" id="KW-0808">Transferase</keyword>
<evidence type="ECO:0000256" key="5">
    <source>
        <dbReference type="ARBA" id="ARBA00022475"/>
    </source>
</evidence>
<comment type="function">
    <text evidence="10 11">FliG is one of three proteins (FliG, FliN, FliM) that forms the rotor-mounted switch complex (C ring), located at the base of the basal body. This complex interacts with the CheY and CheZ chemotaxis proteins, in addition to contacting components of the motor that determine the direction of flagellar rotation.</text>
</comment>
<accession>A0ABN0YC96</accession>
<keyword evidence="5 11" id="KW-1003">Cell membrane</keyword>
<evidence type="ECO:0000256" key="6">
    <source>
        <dbReference type="ARBA" id="ARBA00022500"/>
    </source>
</evidence>
<keyword evidence="15" id="KW-0012">Acyltransferase</keyword>
<evidence type="ECO:0000313" key="15">
    <source>
        <dbReference type="EMBL" id="GAA0390536.1"/>
    </source>
</evidence>
<feature type="domain" description="Flagellar motor switch protein FliG middle" evidence="13">
    <location>
        <begin position="128"/>
        <end position="199"/>
    </location>
</feature>
<comment type="caution">
    <text evidence="15">The sequence shown here is derived from an EMBL/GenBank/DDBJ whole genome shotgun (WGS) entry which is preliminary data.</text>
</comment>
<evidence type="ECO:0000256" key="1">
    <source>
        <dbReference type="ARBA" id="ARBA00004117"/>
    </source>
</evidence>
<dbReference type="SUPFAM" id="SSF48029">
    <property type="entry name" value="FliG"/>
    <property type="match status" value="2"/>
</dbReference>
<keyword evidence="15" id="KW-0966">Cell projection</keyword>
<dbReference type="PRINTS" id="PR00954">
    <property type="entry name" value="FLGMOTORFLIG"/>
</dbReference>
<dbReference type="Pfam" id="PF01706">
    <property type="entry name" value="FliG_C"/>
    <property type="match status" value="1"/>
</dbReference>
<evidence type="ECO:0000256" key="7">
    <source>
        <dbReference type="ARBA" id="ARBA00022779"/>
    </source>
</evidence>
<dbReference type="InterPro" id="IPR032779">
    <property type="entry name" value="FliG_M"/>
</dbReference>
<evidence type="ECO:0000256" key="2">
    <source>
        <dbReference type="ARBA" id="ARBA00004413"/>
    </source>
</evidence>
<dbReference type="Gene3D" id="1.10.220.30">
    <property type="match status" value="3"/>
</dbReference>
<evidence type="ECO:0000313" key="16">
    <source>
        <dbReference type="Proteomes" id="UP001500791"/>
    </source>
</evidence>
<dbReference type="PIRSF" id="PIRSF003161">
    <property type="entry name" value="FliG"/>
    <property type="match status" value="1"/>
</dbReference>
<comment type="subcellular location">
    <subcellularLocation>
        <location evidence="1 11">Bacterial flagellum basal body</location>
    </subcellularLocation>
    <subcellularLocation>
        <location evidence="11">Cell inner membrane</location>
        <topology evidence="11">Peripheral membrane protein</topology>
        <orientation evidence="11">Cytoplasmic side</orientation>
    </subcellularLocation>
    <subcellularLocation>
        <location evidence="2">Cell membrane</location>
        <topology evidence="2">Peripheral membrane protein</topology>
        <orientation evidence="2">Cytoplasmic side</orientation>
    </subcellularLocation>
</comment>
<evidence type="ECO:0000256" key="10">
    <source>
        <dbReference type="ARBA" id="ARBA00025598"/>
    </source>
</evidence>
<reference evidence="15 16" key="1">
    <citation type="journal article" date="2019" name="Int. J. Syst. Evol. Microbiol.">
        <title>The Global Catalogue of Microorganisms (GCM) 10K type strain sequencing project: providing services to taxonomists for standard genome sequencing and annotation.</title>
        <authorList>
            <consortium name="The Broad Institute Genomics Platform"/>
            <consortium name="The Broad Institute Genome Sequencing Center for Infectious Disease"/>
            <person name="Wu L."/>
            <person name="Ma J."/>
        </authorList>
    </citation>
    <scope>NUCLEOTIDE SEQUENCE [LARGE SCALE GENOMIC DNA]</scope>
    <source>
        <strain evidence="15 16">JCM 13476</strain>
    </source>
</reference>
<evidence type="ECO:0000256" key="3">
    <source>
        <dbReference type="ARBA" id="ARBA00010299"/>
    </source>
</evidence>
<dbReference type="InterPro" id="IPR000090">
    <property type="entry name" value="Flg_Motor_Flig"/>
</dbReference>
<keyword evidence="7 11" id="KW-0283">Flagellar rotation</keyword>
<dbReference type="InterPro" id="IPR028263">
    <property type="entry name" value="FliG_N"/>
</dbReference>
<feature type="domain" description="Flagellar motor switch protein FliG C-terminal" evidence="12">
    <location>
        <begin position="228"/>
        <end position="334"/>
    </location>
</feature>
<evidence type="ECO:0000256" key="9">
    <source>
        <dbReference type="ARBA" id="ARBA00023143"/>
    </source>
</evidence>
<comment type="similarity">
    <text evidence="3 11">Belongs to the FliG family.</text>
</comment>
<keyword evidence="16" id="KW-1185">Reference proteome</keyword>
<dbReference type="Proteomes" id="UP001500791">
    <property type="component" value="Unassembled WGS sequence"/>
</dbReference>
<dbReference type="RefSeq" id="WP_167176670.1">
    <property type="nucleotide sequence ID" value="NZ_BAAAEJ010000007.1"/>
</dbReference>
<protein>
    <recommendedName>
        <fullName evidence="4 11">Flagellar motor switch protein FliG</fullName>
    </recommendedName>
</protein>
<keyword evidence="15" id="KW-0969">Cilium</keyword>
<name>A0ABN0YC96_9CAUL</name>
<organism evidence="15 16">
    <name type="scientific">Brevundimonas terrae</name>
    <dbReference type="NCBI Taxonomy" id="363631"/>
    <lineage>
        <taxon>Bacteria</taxon>
        <taxon>Pseudomonadati</taxon>
        <taxon>Pseudomonadota</taxon>
        <taxon>Alphaproteobacteria</taxon>
        <taxon>Caulobacterales</taxon>
        <taxon>Caulobacteraceae</taxon>
        <taxon>Brevundimonas</taxon>
    </lineage>
</organism>
<dbReference type="Pfam" id="PF14842">
    <property type="entry name" value="FliG_N"/>
    <property type="match status" value="1"/>
</dbReference>
<feature type="domain" description="Flagellar motor switch protein FliG N-terminal" evidence="14">
    <location>
        <begin position="18"/>
        <end position="118"/>
    </location>
</feature>
<sequence length="345" mass="38458">MAARLVTKGATIEDSRRLTGPEKAAVILLSLGEEHTALWERLEEDEIKEVSQAMAGLGSVTAQVVEEILVEFVSGLGGNGSLLGSFDQTQRLLASFMPQDRVDALMEEIRGPAGRTMWDKLGNVNEAVLANYLKNEYPQTVAVVLSKVKPEHASRVLTSLPEDFALECVQRMLRMEPVQRDILDKIEQTLRNEFMSNLARTSKRDSHELMAEIFNSFDRQTEARFIGALEERNRDAAERIRALMFVFEDLSKLDPGGVQTLLRAVEKDQLGLALKGASDTLREMFFSNMSERASKIMREDMESMGPVRLKDVDSAQMAMVQVAKDLAARGEIMLAGQSGDDELIY</sequence>
<keyword evidence="9 11" id="KW-0975">Bacterial flagellum</keyword>
<dbReference type="InterPro" id="IPR011002">
    <property type="entry name" value="FliG_a-hlx"/>
</dbReference>
<dbReference type="PANTHER" id="PTHR30534">
    <property type="entry name" value="FLAGELLAR MOTOR SWITCH PROTEIN FLIG"/>
    <property type="match status" value="1"/>
</dbReference>
<evidence type="ECO:0000256" key="4">
    <source>
        <dbReference type="ARBA" id="ARBA00021870"/>
    </source>
</evidence>
<proteinExistence type="inferred from homology"/>
<dbReference type="EMBL" id="BAAAEJ010000007">
    <property type="protein sequence ID" value="GAA0390536.1"/>
    <property type="molecule type" value="Genomic_DNA"/>
</dbReference>
<keyword evidence="11" id="KW-0997">Cell inner membrane</keyword>
<dbReference type="Pfam" id="PF14841">
    <property type="entry name" value="FliG_M"/>
    <property type="match status" value="1"/>
</dbReference>